<evidence type="ECO:0000313" key="8">
    <source>
        <dbReference type="Proteomes" id="UP000432715"/>
    </source>
</evidence>
<feature type="transmembrane region" description="Helical" evidence="5">
    <location>
        <begin position="27"/>
        <end position="54"/>
    </location>
</feature>
<proteinExistence type="inferred from homology"/>
<dbReference type="Gene3D" id="3.90.1720.10">
    <property type="entry name" value="endopeptidase domain like (from Nostoc punctiforme)"/>
    <property type="match status" value="1"/>
</dbReference>
<name>A0A6I0FBX9_9FIRM</name>
<comment type="caution">
    <text evidence="7">The sequence shown here is derived from an EMBL/GenBank/DDBJ whole genome shotgun (WGS) entry which is preliminary data.</text>
</comment>
<evidence type="ECO:0000256" key="5">
    <source>
        <dbReference type="SAM" id="Phobius"/>
    </source>
</evidence>
<evidence type="ECO:0000256" key="2">
    <source>
        <dbReference type="ARBA" id="ARBA00022670"/>
    </source>
</evidence>
<keyword evidence="5" id="KW-1133">Transmembrane helix</keyword>
<dbReference type="SUPFAM" id="SSF54001">
    <property type="entry name" value="Cysteine proteinases"/>
    <property type="match status" value="1"/>
</dbReference>
<dbReference type="AlphaFoldDB" id="A0A6I0FBX9"/>
<feature type="domain" description="NlpC/P60" evidence="6">
    <location>
        <begin position="246"/>
        <end position="409"/>
    </location>
</feature>
<dbReference type="GO" id="GO:0006508">
    <property type="term" value="P:proteolysis"/>
    <property type="evidence" value="ECO:0007669"/>
    <property type="project" value="UniProtKB-KW"/>
</dbReference>
<evidence type="ECO:0000313" key="7">
    <source>
        <dbReference type="EMBL" id="KAB3536283.1"/>
    </source>
</evidence>
<evidence type="ECO:0000259" key="6">
    <source>
        <dbReference type="PROSITE" id="PS51935"/>
    </source>
</evidence>
<comment type="similarity">
    <text evidence="1">Belongs to the peptidase C40 family.</text>
</comment>
<protein>
    <submittedName>
        <fullName evidence="7">NlpC/P60 family protein</fullName>
    </submittedName>
</protein>
<dbReference type="PANTHER" id="PTHR47053:SF1">
    <property type="entry name" value="MUREIN DD-ENDOPEPTIDASE MEPH-RELATED"/>
    <property type="match status" value="1"/>
</dbReference>
<dbReference type="GO" id="GO:0008234">
    <property type="term" value="F:cysteine-type peptidase activity"/>
    <property type="evidence" value="ECO:0007669"/>
    <property type="project" value="UniProtKB-KW"/>
</dbReference>
<dbReference type="InterPro" id="IPR038765">
    <property type="entry name" value="Papain-like_cys_pep_sf"/>
</dbReference>
<dbReference type="OrthoDB" id="1734240at2"/>
<evidence type="ECO:0000256" key="4">
    <source>
        <dbReference type="ARBA" id="ARBA00022807"/>
    </source>
</evidence>
<dbReference type="RefSeq" id="WP_151860339.1">
    <property type="nucleotide sequence ID" value="NZ_WBZC01000012.1"/>
</dbReference>
<dbReference type="Proteomes" id="UP000432715">
    <property type="component" value="Unassembled WGS sequence"/>
</dbReference>
<dbReference type="EMBL" id="WBZC01000012">
    <property type="protein sequence ID" value="KAB3536283.1"/>
    <property type="molecule type" value="Genomic_DNA"/>
</dbReference>
<keyword evidence="4" id="KW-0788">Thiol protease</keyword>
<reference evidence="7 8" key="1">
    <citation type="submission" date="2019-10" db="EMBL/GenBank/DDBJ databases">
        <title>Alkaliphilus serpentinus sp. nov. and Alkaliphilus pronyensis sp. nov., two novel anaerobic alkaliphilic species isolated from the serpentinized-hosted hydrothermal field of the Prony Bay (New Caledonia).</title>
        <authorList>
            <person name="Postec A."/>
        </authorList>
    </citation>
    <scope>NUCLEOTIDE SEQUENCE [LARGE SCALE GENOMIC DNA]</scope>
    <source>
        <strain evidence="7 8">LacV</strain>
    </source>
</reference>
<dbReference type="PROSITE" id="PS51935">
    <property type="entry name" value="NLPC_P60"/>
    <property type="match status" value="1"/>
</dbReference>
<keyword evidence="2" id="KW-0645">Protease</keyword>
<sequence length="409" mass="44359">MAIDPATLKAVAKVATTVLSDEKGRRIILIACLVPFIMILLVLSSPFAIFFSILGGHDESISAISVLNEMKEEFSYSIQQEQSDSSADTIKTIVMGSEDGTLIDNSEDVLIAFAVKYNVTQDDAEQIAVLSDKQVERLKKVYWDMNVFKTTYQTSSKEVVVTTTNGKGEQVSETKTVTTTTKIITIDCLTAKDISEIYGFDEVQNQMIVEMRKSGYGVLMATNDVKTFLTREEIDIINSYIPEGVIIEGDKVVEAAESLVGKVKYFWGGKSLAMGWDERFGTDMEVTSPGSSSTGTIRPFGLDCSGFVTWTFVNAGLAAESIESTIGHGTTAQWNLSTSIPASTAMLGDLAFLATPGTRKVNHIGIVVGRNNDGQILVVHCSSGANNVSIATAESVGFQYYRRPAVLIH</sequence>
<evidence type="ECO:0000256" key="1">
    <source>
        <dbReference type="ARBA" id="ARBA00007074"/>
    </source>
</evidence>
<evidence type="ECO:0000256" key="3">
    <source>
        <dbReference type="ARBA" id="ARBA00022801"/>
    </source>
</evidence>
<keyword evidence="8" id="KW-1185">Reference proteome</keyword>
<gene>
    <name evidence="7" type="ORF">F8154_04180</name>
</gene>
<dbReference type="PANTHER" id="PTHR47053">
    <property type="entry name" value="MUREIN DD-ENDOPEPTIDASE MEPH-RELATED"/>
    <property type="match status" value="1"/>
</dbReference>
<organism evidence="7 8">
    <name type="scientific">Alkaliphilus pronyensis</name>
    <dbReference type="NCBI Taxonomy" id="1482732"/>
    <lineage>
        <taxon>Bacteria</taxon>
        <taxon>Bacillati</taxon>
        <taxon>Bacillota</taxon>
        <taxon>Clostridia</taxon>
        <taxon>Peptostreptococcales</taxon>
        <taxon>Natronincolaceae</taxon>
        <taxon>Alkaliphilus</taxon>
    </lineage>
</organism>
<keyword evidence="5" id="KW-0472">Membrane</keyword>
<dbReference type="Pfam" id="PF00877">
    <property type="entry name" value="NLPC_P60"/>
    <property type="match status" value="1"/>
</dbReference>
<keyword evidence="3" id="KW-0378">Hydrolase</keyword>
<dbReference type="InterPro" id="IPR000064">
    <property type="entry name" value="NLP_P60_dom"/>
</dbReference>
<accession>A0A6I0FBX9</accession>
<dbReference type="InterPro" id="IPR051202">
    <property type="entry name" value="Peptidase_C40"/>
</dbReference>
<keyword evidence="5" id="KW-0812">Transmembrane</keyword>